<proteinExistence type="predicted"/>
<dbReference type="AlphaFoldDB" id="A0AAV7QKH0"/>
<comment type="caution">
    <text evidence="1">The sequence shown here is derived from an EMBL/GenBank/DDBJ whole genome shotgun (WGS) entry which is preliminary data.</text>
</comment>
<name>A0AAV7QKH0_PLEWA</name>
<organism evidence="1 2">
    <name type="scientific">Pleurodeles waltl</name>
    <name type="common">Iberian ribbed newt</name>
    <dbReference type="NCBI Taxonomy" id="8319"/>
    <lineage>
        <taxon>Eukaryota</taxon>
        <taxon>Metazoa</taxon>
        <taxon>Chordata</taxon>
        <taxon>Craniata</taxon>
        <taxon>Vertebrata</taxon>
        <taxon>Euteleostomi</taxon>
        <taxon>Amphibia</taxon>
        <taxon>Batrachia</taxon>
        <taxon>Caudata</taxon>
        <taxon>Salamandroidea</taxon>
        <taxon>Salamandridae</taxon>
        <taxon>Pleurodelinae</taxon>
        <taxon>Pleurodeles</taxon>
    </lineage>
</organism>
<dbReference type="Proteomes" id="UP001066276">
    <property type="component" value="Chromosome 6"/>
</dbReference>
<sequence>MDHFIEHLLLELFGQDKFSSTFMGTGHKFNDAKSAFCKLGLTFAMFYPARLRVQAIGSPLNRTDASHIIMGVDFKLLPDPYFDFLSQAASIKLHSLHALQAVSEAHALYDAWRLL</sequence>
<reference evidence="1" key="1">
    <citation type="journal article" date="2022" name="bioRxiv">
        <title>Sequencing and chromosome-scale assembly of the giantPleurodeles waltlgenome.</title>
        <authorList>
            <person name="Brown T."/>
            <person name="Elewa A."/>
            <person name="Iarovenko S."/>
            <person name="Subramanian E."/>
            <person name="Araus A.J."/>
            <person name="Petzold A."/>
            <person name="Susuki M."/>
            <person name="Suzuki K.-i.T."/>
            <person name="Hayashi T."/>
            <person name="Toyoda A."/>
            <person name="Oliveira C."/>
            <person name="Osipova E."/>
            <person name="Leigh N.D."/>
            <person name="Simon A."/>
            <person name="Yun M.H."/>
        </authorList>
    </citation>
    <scope>NUCLEOTIDE SEQUENCE</scope>
    <source>
        <strain evidence="1">20211129_DDA</strain>
        <tissue evidence="1">Liver</tissue>
    </source>
</reference>
<protein>
    <submittedName>
        <fullName evidence="1">Uncharacterized protein</fullName>
    </submittedName>
</protein>
<accession>A0AAV7QKH0</accession>
<gene>
    <name evidence="1" type="ORF">NDU88_007012</name>
</gene>
<evidence type="ECO:0000313" key="2">
    <source>
        <dbReference type="Proteomes" id="UP001066276"/>
    </source>
</evidence>
<keyword evidence="2" id="KW-1185">Reference proteome</keyword>
<dbReference type="EMBL" id="JANPWB010000010">
    <property type="protein sequence ID" value="KAJ1140663.1"/>
    <property type="molecule type" value="Genomic_DNA"/>
</dbReference>
<evidence type="ECO:0000313" key="1">
    <source>
        <dbReference type="EMBL" id="KAJ1140663.1"/>
    </source>
</evidence>